<feature type="compositionally biased region" description="Polar residues" evidence="1">
    <location>
        <begin position="1"/>
        <end position="13"/>
    </location>
</feature>
<dbReference type="GO" id="GO:0005634">
    <property type="term" value="C:nucleus"/>
    <property type="evidence" value="ECO:0007669"/>
    <property type="project" value="InterPro"/>
</dbReference>
<dbReference type="AlphaFoldDB" id="A0AAV4EZJ9"/>
<evidence type="ECO:0000313" key="3">
    <source>
        <dbReference type="Proteomes" id="UP000762676"/>
    </source>
</evidence>
<feature type="region of interest" description="Disordered" evidence="1">
    <location>
        <begin position="1"/>
        <end position="23"/>
    </location>
</feature>
<protein>
    <submittedName>
        <fullName evidence="2">Uncharacterized protein</fullName>
    </submittedName>
</protein>
<accession>A0AAV4EZJ9</accession>
<comment type="caution">
    <text evidence="2">The sequence shown here is derived from an EMBL/GenBank/DDBJ whole genome shotgun (WGS) entry which is preliminary data.</text>
</comment>
<feature type="compositionally biased region" description="Basic and acidic residues" evidence="1">
    <location>
        <begin position="61"/>
        <end position="76"/>
    </location>
</feature>
<evidence type="ECO:0000256" key="1">
    <source>
        <dbReference type="SAM" id="MobiDB-lite"/>
    </source>
</evidence>
<name>A0AAV4EZJ9_9GAST</name>
<feature type="non-terminal residue" evidence="2">
    <location>
        <position position="160"/>
    </location>
</feature>
<dbReference type="GO" id="GO:0000278">
    <property type="term" value="P:mitotic cell cycle"/>
    <property type="evidence" value="ECO:0007669"/>
    <property type="project" value="InterPro"/>
</dbReference>
<sequence length="160" mass="17981">MPVQRSARQTGESTECENDSLTKKERRPCAVGFITKMFSHCRAGRVPVPGGGIMESNNSDQLKESEARVSSDRDVQDPEQSSEDDLYQYETQHFGFTPSSLINGMFNSVCDFYREALKAFAKACYDKDPDLMLEEDLTVARRAVSEKIDTDICTVFDALE</sequence>
<dbReference type="GO" id="GO:0000775">
    <property type="term" value="C:chromosome, centromeric region"/>
    <property type="evidence" value="ECO:0007669"/>
    <property type="project" value="InterPro"/>
</dbReference>
<gene>
    <name evidence="2" type="ORF">ElyMa_000229200</name>
</gene>
<feature type="region of interest" description="Disordered" evidence="1">
    <location>
        <begin position="49"/>
        <end position="84"/>
    </location>
</feature>
<dbReference type="EMBL" id="BMAT01000450">
    <property type="protein sequence ID" value="GFR66464.1"/>
    <property type="molecule type" value="Genomic_DNA"/>
</dbReference>
<keyword evidence="3" id="KW-1185">Reference proteome</keyword>
<proteinExistence type="predicted"/>
<reference evidence="2 3" key="1">
    <citation type="journal article" date="2021" name="Elife">
        <title>Chloroplast acquisition without the gene transfer in kleptoplastic sea slugs, Plakobranchus ocellatus.</title>
        <authorList>
            <person name="Maeda T."/>
            <person name="Takahashi S."/>
            <person name="Yoshida T."/>
            <person name="Shimamura S."/>
            <person name="Takaki Y."/>
            <person name="Nagai Y."/>
            <person name="Toyoda A."/>
            <person name="Suzuki Y."/>
            <person name="Arimoto A."/>
            <person name="Ishii H."/>
            <person name="Satoh N."/>
            <person name="Nishiyama T."/>
            <person name="Hasebe M."/>
            <person name="Maruyama T."/>
            <person name="Minagawa J."/>
            <person name="Obokata J."/>
            <person name="Shigenobu S."/>
        </authorList>
    </citation>
    <scope>NUCLEOTIDE SEQUENCE [LARGE SCALE GENOMIC DNA]</scope>
</reference>
<organism evidence="2 3">
    <name type="scientific">Elysia marginata</name>
    <dbReference type="NCBI Taxonomy" id="1093978"/>
    <lineage>
        <taxon>Eukaryota</taxon>
        <taxon>Metazoa</taxon>
        <taxon>Spiralia</taxon>
        <taxon>Lophotrochozoa</taxon>
        <taxon>Mollusca</taxon>
        <taxon>Gastropoda</taxon>
        <taxon>Heterobranchia</taxon>
        <taxon>Euthyneura</taxon>
        <taxon>Panpulmonata</taxon>
        <taxon>Sacoglossa</taxon>
        <taxon>Placobranchoidea</taxon>
        <taxon>Plakobranchidae</taxon>
        <taxon>Elysia</taxon>
    </lineage>
</organism>
<dbReference type="Proteomes" id="UP000762676">
    <property type="component" value="Unassembled WGS sequence"/>
</dbReference>
<evidence type="ECO:0000313" key="2">
    <source>
        <dbReference type="EMBL" id="GFR66464.1"/>
    </source>
</evidence>